<evidence type="ECO:0000313" key="2">
    <source>
        <dbReference type="EMBL" id="KAF7253132.1"/>
    </source>
</evidence>
<protein>
    <recommendedName>
        <fullName evidence="4">Secreted protein</fullName>
    </recommendedName>
</protein>
<dbReference type="AlphaFoldDB" id="A0A8S9YP66"/>
<sequence>SHFPSRLIVKHLFCFLLTVLGVRIPTALPFDLCLGNRVETAVVTRSHSLSPVSEPLTTTNAHWTLITDVVANPSEPIQYTHIAAIAVKSKPKFDELCVLCSLRFNVLYAFLSPQHDSFTRI</sequence>
<reference evidence="2" key="1">
    <citation type="submission" date="2019-07" db="EMBL/GenBank/DDBJ databases">
        <title>Annotation for the trematode Paragonimus miyazaki's.</title>
        <authorList>
            <person name="Choi Y.-J."/>
        </authorList>
    </citation>
    <scope>NUCLEOTIDE SEQUENCE</scope>
    <source>
        <strain evidence="2">Japan</strain>
    </source>
</reference>
<keyword evidence="1" id="KW-0732">Signal</keyword>
<feature type="non-terminal residue" evidence="2">
    <location>
        <position position="121"/>
    </location>
</feature>
<feature type="signal peptide" evidence="1">
    <location>
        <begin position="1"/>
        <end position="29"/>
    </location>
</feature>
<evidence type="ECO:0008006" key="4">
    <source>
        <dbReference type="Google" id="ProtNLM"/>
    </source>
</evidence>
<name>A0A8S9YP66_9TREM</name>
<feature type="chain" id="PRO_5035892077" description="Secreted protein" evidence="1">
    <location>
        <begin position="30"/>
        <end position="121"/>
    </location>
</feature>
<dbReference type="Proteomes" id="UP000822476">
    <property type="component" value="Unassembled WGS sequence"/>
</dbReference>
<evidence type="ECO:0000313" key="3">
    <source>
        <dbReference type="Proteomes" id="UP000822476"/>
    </source>
</evidence>
<proteinExistence type="predicted"/>
<accession>A0A8S9YP66</accession>
<evidence type="ECO:0000256" key="1">
    <source>
        <dbReference type="SAM" id="SignalP"/>
    </source>
</evidence>
<organism evidence="2 3">
    <name type="scientific">Paragonimus skrjabini miyazakii</name>
    <dbReference type="NCBI Taxonomy" id="59628"/>
    <lineage>
        <taxon>Eukaryota</taxon>
        <taxon>Metazoa</taxon>
        <taxon>Spiralia</taxon>
        <taxon>Lophotrochozoa</taxon>
        <taxon>Platyhelminthes</taxon>
        <taxon>Trematoda</taxon>
        <taxon>Digenea</taxon>
        <taxon>Plagiorchiida</taxon>
        <taxon>Troglotremata</taxon>
        <taxon>Troglotrematidae</taxon>
        <taxon>Paragonimus</taxon>
    </lineage>
</organism>
<dbReference type="EMBL" id="JTDE01004639">
    <property type="protein sequence ID" value="KAF7253132.1"/>
    <property type="molecule type" value="Genomic_DNA"/>
</dbReference>
<gene>
    <name evidence="2" type="ORF">EG68_07955</name>
</gene>
<comment type="caution">
    <text evidence="2">The sequence shown here is derived from an EMBL/GenBank/DDBJ whole genome shotgun (WGS) entry which is preliminary data.</text>
</comment>
<keyword evidence="3" id="KW-1185">Reference proteome</keyword>